<reference evidence="2 3" key="1">
    <citation type="journal article" date="2010" name="ChemBioChem">
        <title>Cloning and characterization of the biosynthetic gene cluster of 16-membered macrolide antibiotic FD-891: involvement of a dual functional cytochrome P450 monooxygenase catalyzing epoxidation and hydroxylation.</title>
        <authorList>
            <person name="Kudo F."/>
            <person name="Motegi A."/>
            <person name="Mizoue K."/>
            <person name="Eguchi T."/>
        </authorList>
    </citation>
    <scope>NUCLEOTIDE SEQUENCE [LARGE SCALE GENOMIC DNA]</scope>
    <source>
        <strain evidence="2 3">A-8890</strain>
    </source>
</reference>
<feature type="compositionally biased region" description="Polar residues" evidence="1">
    <location>
        <begin position="42"/>
        <end position="57"/>
    </location>
</feature>
<organism evidence="2 3">
    <name type="scientific">Streptomyces graminofaciens</name>
    <dbReference type="NCBI Taxonomy" id="68212"/>
    <lineage>
        <taxon>Bacteria</taxon>
        <taxon>Bacillati</taxon>
        <taxon>Actinomycetota</taxon>
        <taxon>Actinomycetes</taxon>
        <taxon>Kitasatosporales</taxon>
        <taxon>Streptomycetaceae</taxon>
        <taxon>Streptomyces</taxon>
    </lineage>
</organism>
<accession>A0ABN5VLB7</accession>
<evidence type="ECO:0000313" key="3">
    <source>
        <dbReference type="Proteomes" id="UP001321542"/>
    </source>
</evidence>
<feature type="region of interest" description="Disordered" evidence="1">
    <location>
        <begin position="42"/>
        <end position="77"/>
    </location>
</feature>
<proteinExistence type="predicted"/>
<feature type="compositionally biased region" description="Basic residues" evidence="1">
    <location>
        <begin position="65"/>
        <end position="77"/>
    </location>
</feature>
<dbReference type="InterPro" id="IPR015943">
    <property type="entry name" value="WD40/YVTN_repeat-like_dom_sf"/>
</dbReference>
<keyword evidence="3" id="KW-1185">Reference proteome</keyword>
<dbReference type="RefSeq" id="WP_286254069.1">
    <property type="nucleotide sequence ID" value="NZ_AP018448.1"/>
</dbReference>
<protein>
    <submittedName>
        <fullName evidence="2">Uncharacterized protein</fullName>
    </submittedName>
</protein>
<sequence length="77" mass="8053">MAPPRPSAPQQPPEVVDALALNPGRRTLAVCGGIGTLQLWDASTRQPLDGPLTTSSARPGAARAAQRKSRTKARSQP</sequence>
<dbReference type="Gene3D" id="2.130.10.10">
    <property type="entry name" value="YVTN repeat-like/Quinoprotein amine dehydrogenase"/>
    <property type="match status" value="1"/>
</dbReference>
<reference evidence="2 3" key="2">
    <citation type="journal article" date="2023" name="ChemBioChem">
        <title>Acyltransferase Domain Exchange between Two Independent Type I Polyketide Synthases in the Same Producer Strain of Macrolide Antibiotics.</title>
        <authorList>
            <person name="Kudo F."/>
            <person name="Kishikawa K."/>
            <person name="Tsuboi K."/>
            <person name="Kido T."/>
            <person name="Usui T."/>
            <person name="Hashimoto J."/>
            <person name="Shin-Ya K."/>
            <person name="Miyanaga A."/>
            <person name="Eguchi T."/>
        </authorList>
    </citation>
    <scope>NUCLEOTIDE SEQUENCE [LARGE SCALE GENOMIC DNA]</scope>
    <source>
        <strain evidence="2 3">A-8890</strain>
    </source>
</reference>
<evidence type="ECO:0000313" key="2">
    <source>
        <dbReference type="EMBL" id="BBC34207.1"/>
    </source>
</evidence>
<gene>
    <name evidence="2" type="ORF">SGFS_055010</name>
</gene>
<dbReference type="EMBL" id="AP018448">
    <property type="protein sequence ID" value="BBC34207.1"/>
    <property type="molecule type" value="Genomic_DNA"/>
</dbReference>
<name>A0ABN5VLB7_9ACTN</name>
<dbReference type="Proteomes" id="UP001321542">
    <property type="component" value="Chromosome"/>
</dbReference>
<evidence type="ECO:0000256" key="1">
    <source>
        <dbReference type="SAM" id="MobiDB-lite"/>
    </source>
</evidence>